<comment type="catalytic activity">
    <reaction evidence="4">
        <text>a 4-saturated-(3S)-3-hydroxyacyl-CoA = a (3E)-enoyl-CoA + H2O</text>
        <dbReference type="Rhea" id="RHEA:20724"/>
        <dbReference type="ChEBI" id="CHEBI:15377"/>
        <dbReference type="ChEBI" id="CHEBI:58521"/>
        <dbReference type="ChEBI" id="CHEBI:137480"/>
        <dbReference type="EC" id="4.2.1.17"/>
    </reaction>
</comment>
<evidence type="ECO:0000256" key="2">
    <source>
        <dbReference type="ARBA" id="ARBA00023239"/>
    </source>
</evidence>
<dbReference type="EMBL" id="CADCVI010000086">
    <property type="protein sequence ID" value="CAA9465111.1"/>
    <property type="molecule type" value="Genomic_DNA"/>
</dbReference>
<dbReference type="Gene3D" id="1.10.12.10">
    <property type="entry name" value="Lyase 2-enoyl-coa Hydratase, Chain A, domain 2"/>
    <property type="match status" value="1"/>
</dbReference>
<evidence type="ECO:0000256" key="1">
    <source>
        <dbReference type="ARBA" id="ARBA00005254"/>
    </source>
</evidence>
<keyword evidence="2 5" id="KW-0456">Lyase</keyword>
<organism evidence="5">
    <name type="scientific">uncultured Rubrobacteraceae bacterium</name>
    <dbReference type="NCBI Taxonomy" id="349277"/>
    <lineage>
        <taxon>Bacteria</taxon>
        <taxon>Bacillati</taxon>
        <taxon>Actinomycetota</taxon>
        <taxon>Rubrobacteria</taxon>
        <taxon>Rubrobacterales</taxon>
        <taxon>Rubrobacteraceae</taxon>
        <taxon>environmental samples</taxon>
    </lineage>
</organism>
<name>A0A6J4R619_9ACTN</name>
<sequence length="258" mass="27551">MAVDYGREGNVGYITLNKPPANSYDYSFMEELGDCVNEAASDDGARAVIFRSASEKFFSAGADIKAFNQNPPEKNMDMIRLAHENLGRIAEVPKIFIAQIGATALGGGLEMALACDLRFGAEGEYYLGLPEATLGLLPGNGGTQRLPRLIGVNKALDLMITGRMISPSEAHGLGILDKLFPAGELEEGTLKYAQGLANGAAQAIGSIKLAVHGGIDKPLKEGLQTERDLVEPLFSSEESKEGIGAFMEKRKPEFAKQS</sequence>
<dbReference type="InterPro" id="IPR014748">
    <property type="entry name" value="Enoyl-CoA_hydra_C"/>
</dbReference>
<evidence type="ECO:0000256" key="4">
    <source>
        <dbReference type="ARBA" id="ARBA00023717"/>
    </source>
</evidence>
<evidence type="ECO:0000313" key="5">
    <source>
        <dbReference type="EMBL" id="CAA9465111.1"/>
    </source>
</evidence>
<dbReference type="SUPFAM" id="SSF52096">
    <property type="entry name" value="ClpP/crotonase"/>
    <property type="match status" value="1"/>
</dbReference>
<dbReference type="GO" id="GO:0006635">
    <property type="term" value="P:fatty acid beta-oxidation"/>
    <property type="evidence" value="ECO:0007669"/>
    <property type="project" value="TreeGrafter"/>
</dbReference>
<dbReference type="FunFam" id="1.10.12.10:FF:000001">
    <property type="entry name" value="Probable enoyl-CoA hydratase, mitochondrial"/>
    <property type="match status" value="1"/>
</dbReference>
<dbReference type="Gene3D" id="3.90.226.10">
    <property type="entry name" value="2-enoyl-CoA Hydratase, Chain A, domain 1"/>
    <property type="match status" value="1"/>
</dbReference>
<comment type="similarity">
    <text evidence="1">Belongs to the enoyl-CoA hydratase/isomerase family.</text>
</comment>
<dbReference type="CDD" id="cd06558">
    <property type="entry name" value="crotonase-like"/>
    <property type="match status" value="1"/>
</dbReference>
<dbReference type="EC" id="4.2.1.17" evidence="5"/>
<dbReference type="InterPro" id="IPR001753">
    <property type="entry name" value="Enoyl-CoA_hydra/iso"/>
</dbReference>
<evidence type="ECO:0000256" key="3">
    <source>
        <dbReference type="ARBA" id="ARBA00023709"/>
    </source>
</evidence>
<dbReference type="AlphaFoldDB" id="A0A6J4R619"/>
<dbReference type="InterPro" id="IPR029045">
    <property type="entry name" value="ClpP/crotonase-like_dom_sf"/>
</dbReference>
<gene>
    <name evidence="5" type="ORF">AVDCRST_MAG25-1422</name>
</gene>
<dbReference type="Pfam" id="PF00378">
    <property type="entry name" value="ECH_1"/>
    <property type="match status" value="1"/>
</dbReference>
<dbReference type="PANTHER" id="PTHR11941">
    <property type="entry name" value="ENOYL-COA HYDRATASE-RELATED"/>
    <property type="match status" value="1"/>
</dbReference>
<proteinExistence type="inferred from homology"/>
<dbReference type="PANTHER" id="PTHR11941:SF54">
    <property type="entry name" value="ENOYL-COA HYDRATASE, MITOCHONDRIAL"/>
    <property type="match status" value="1"/>
</dbReference>
<dbReference type="GO" id="GO:0004300">
    <property type="term" value="F:enoyl-CoA hydratase activity"/>
    <property type="evidence" value="ECO:0007669"/>
    <property type="project" value="UniProtKB-EC"/>
</dbReference>
<reference evidence="5" key="1">
    <citation type="submission" date="2020-02" db="EMBL/GenBank/DDBJ databases">
        <authorList>
            <person name="Meier V. D."/>
        </authorList>
    </citation>
    <scope>NUCLEOTIDE SEQUENCE</scope>
    <source>
        <strain evidence="5">AVDCRST_MAG25</strain>
    </source>
</reference>
<accession>A0A6J4R619</accession>
<comment type="catalytic activity">
    <reaction evidence="3">
        <text>a (3S)-3-hydroxyacyl-CoA = a (2E)-enoyl-CoA + H2O</text>
        <dbReference type="Rhea" id="RHEA:16105"/>
        <dbReference type="ChEBI" id="CHEBI:15377"/>
        <dbReference type="ChEBI" id="CHEBI:57318"/>
        <dbReference type="ChEBI" id="CHEBI:58856"/>
        <dbReference type="EC" id="4.2.1.17"/>
    </reaction>
</comment>
<protein>
    <submittedName>
        <fullName evidence="5">Enoyl-CoA hydratase &gt; degradation of branched-chain amino acids and alpha-keto acids</fullName>
        <ecNumber evidence="5">4.2.1.17</ecNumber>
    </submittedName>
</protein>